<proteinExistence type="predicted"/>
<comment type="caution">
    <text evidence="2">The sequence shown here is derived from an EMBL/GenBank/DDBJ whole genome shotgun (WGS) entry which is preliminary data.</text>
</comment>
<name>A0ABQ8P3V8_9CRYT</name>
<evidence type="ECO:0000259" key="1">
    <source>
        <dbReference type="Pfam" id="PF23098"/>
    </source>
</evidence>
<protein>
    <recommendedName>
        <fullName evidence="1">Nucleolar protein 10-like N-terminal domain-containing protein</fullName>
    </recommendedName>
</protein>
<evidence type="ECO:0000313" key="3">
    <source>
        <dbReference type="Proteomes" id="UP001071777"/>
    </source>
</evidence>
<gene>
    <name evidence="2" type="ORF">OJ252_3740</name>
</gene>
<organism evidence="2 3">
    <name type="scientific">Cryptosporidium canis</name>
    <dbReference type="NCBI Taxonomy" id="195482"/>
    <lineage>
        <taxon>Eukaryota</taxon>
        <taxon>Sar</taxon>
        <taxon>Alveolata</taxon>
        <taxon>Apicomplexa</taxon>
        <taxon>Conoidasida</taxon>
        <taxon>Coccidia</taxon>
        <taxon>Eucoccidiorida</taxon>
        <taxon>Eimeriorina</taxon>
        <taxon>Cryptosporidiidae</taxon>
        <taxon>Cryptosporidium</taxon>
    </lineage>
</organism>
<dbReference type="Proteomes" id="UP001071777">
    <property type="component" value="Unassembled WGS sequence"/>
</dbReference>
<evidence type="ECO:0000313" key="2">
    <source>
        <dbReference type="EMBL" id="KAJ1604360.1"/>
    </source>
</evidence>
<keyword evidence="3" id="KW-1185">Reference proteome</keyword>
<feature type="non-terminal residue" evidence="2">
    <location>
        <position position="166"/>
    </location>
</feature>
<dbReference type="InterPro" id="IPR040382">
    <property type="entry name" value="NOL10/Enp2"/>
</dbReference>
<reference evidence="2" key="1">
    <citation type="submission" date="2022-10" db="EMBL/GenBank/DDBJ databases">
        <title>Adaptive evolution leads to modifications in subtelomeric GC content in a zoonotic Cryptosporidium species.</title>
        <authorList>
            <person name="Li J."/>
            <person name="Feng Y."/>
            <person name="Xiao L."/>
        </authorList>
    </citation>
    <scope>NUCLEOTIDE SEQUENCE</scope>
    <source>
        <strain evidence="2">25894</strain>
    </source>
</reference>
<dbReference type="EMBL" id="JAPCXB010000263">
    <property type="protein sequence ID" value="KAJ1604360.1"/>
    <property type="molecule type" value="Genomic_DNA"/>
</dbReference>
<dbReference type="PANTHER" id="PTHR14927">
    <property type="entry name" value="NUCLEOLAR PROTEIN 10"/>
    <property type="match status" value="1"/>
</dbReference>
<accession>A0ABQ8P3V8</accession>
<dbReference type="Pfam" id="PF23098">
    <property type="entry name" value="Beta-prop_NOL10_N"/>
    <property type="match status" value="1"/>
</dbReference>
<dbReference type="InterPro" id="IPR056551">
    <property type="entry name" value="Beta-prop_NOL10_N"/>
</dbReference>
<feature type="domain" description="Nucleolar protein 10-like N-terminal" evidence="1">
    <location>
        <begin position="66"/>
        <end position="140"/>
    </location>
</feature>
<dbReference type="PANTHER" id="PTHR14927:SF0">
    <property type="entry name" value="NUCLEOLAR PROTEIN 10"/>
    <property type="match status" value="1"/>
</dbReference>
<sequence length="166" mass="19249">MYHVQYTLGGQPIYDFSRGKSLPEYLEDAKKHKKSIRHESEFRNRIEILQNFDFSVASSRIRVYDFIFLSEDYKKLAFLMTDRVIEFHSQGGRHCRIRVPKQGRGMEYLPNAAELFIYGSTNQSYRLDLESGMFLAPIETNLEFINTGKISSSLPLLLLGGDRGRI</sequence>